<dbReference type="EMBL" id="CAXLJM020000072">
    <property type="protein sequence ID" value="CAL8126464.1"/>
    <property type="molecule type" value="Genomic_DNA"/>
</dbReference>
<feature type="DNA-binding region" description="Homeobox" evidence="9">
    <location>
        <begin position="366"/>
        <end position="425"/>
    </location>
</feature>
<evidence type="ECO:0000256" key="8">
    <source>
        <dbReference type="ARBA" id="ARBA00023242"/>
    </source>
</evidence>
<feature type="domain" description="Homeobox" evidence="14">
    <location>
        <begin position="364"/>
        <end position="424"/>
    </location>
</feature>
<feature type="domain" description="LIM zinc-binding" evidence="13">
    <location>
        <begin position="119"/>
        <end position="180"/>
    </location>
</feature>
<evidence type="ECO:0000256" key="3">
    <source>
        <dbReference type="ARBA" id="ARBA00022737"/>
    </source>
</evidence>
<dbReference type="InterPro" id="IPR001356">
    <property type="entry name" value="HD"/>
</dbReference>
<evidence type="ECO:0000256" key="6">
    <source>
        <dbReference type="ARBA" id="ARBA00023125"/>
    </source>
</evidence>
<dbReference type="Pfam" id="PF00046">
    <property type="entry name" value="Homeodomain"/>
    <property type="match status" value="1"/>
</dbReference>
<evidence type="ECO:0000256" key="5">
    <source>
        <dbReference type="ARBA" id="ARBA00023038"/>
    </source>
</evidence>
<accession>A0ABP1RFX4</accession>
<keyword evidence="5 10" id="KW-0440">LIM domain</keyword>
<keyword evidence="7 9" id="KW-0371">Homeobox</keyword>
<feature type="compositionally biased region" description="Basic and acidic residues" evidence="12">
    <location>
        <begin position="44"/>
        <end position="59"/>
    </location>
</feature>
<dbReference type="SMART" id="SM00389">
    <property type="entry name" value="HOX"/>
    <property type="match status" value="1"/>
</dbReference>
<dbReference type="SMART" id="SM00132">
    <property type="entry name" value="LIM"/>
    <property type="match status" value="2"/>
</dbReference>
<evidence type="ECO:0008006" key="17">
    <source>
        <dbReference type="Google" id="ProtNLM"/>
    </source>
</evidence>
<dbReference type="SUPFAM" id="SSF46689">
    <property type="entry name" value="Homeodomain-like"/>
    <property type="match status" value="1"/>
</dbReference>
<feature type="region of interest" description="Disordered" evidence="12">
    <location>
        <begin position="426"/>
        <end position="447"/>
    </location>
</feature>
<dbReference type="Proteomes" id="UP001642540">
    <property type="component" value="Unassembled WGS sequence"/>
</dbReference>
<keyword evidence="6 9" id="KW-0238">DNA-binding</keyword>
<evidence type="ECO:0000256" key="4">
    <source>
        <dbReference type="ARBA" id="ARBA00022833"/>
    </source>
</evidence>
<comment type="caution">
    <text evidence="15">The sequence shown here is derived from an EMBL/GenBank/DDBJ whole genome shotgun (WGS) entry which is preliminary data.</text>
</comment>
<feature type="compositionally biased region" description="Basic residues" evidence="12">
    <location>
        <begin position="263"/>
        <end position="279"/>
    </location>
</feature>
<protein>
    <recommendedName>
        <fullName evidence="17">LIM/homeobox protein Lhx9</fullName>
    </recommendedName>
</protein>
<keyword evidence="16" id="KW-1185">Reference proteome</keyword>
<proteinExistence type="predicted"/>
<dbReference type="PROSITE" id="PS00027">
    <property type="entry name" value="HOMEOBOX_1"/>
    <property type="match status" value="1"/>
</dbReference>
<dbReference type="Gene3D" id="2.10.110.10">
    <property type="entry name" value="Cysteine Rich Protein"/>
    <property type="match status" value="2"/>
</dbReference>
<organism evidence="15 16">
    <name type="scientific">Orchesella dallaii</name>
    <dbReference type="NCBI Taxonomy" id="48710"/>
    <lineage>
        <taxon>Eukaryota</taxon>
        <taxon>Metazoa</taxon>
        <taxon>Ecdysozoa</taxon>
        <taxon>Arthropoda</taxon>
        <taxon>Hexapoda</taxon>
        <taxon>Collembola</taxon>
        <taxon>Entomobryomorpha</taxon>
        <taxon>Entomobryoidea</taxon>
        <taxon>Orchesellidae</taxon>
        <taxon>Orchesellinae</taxon>
        <taxon>Orchesella</taxon>
    </lineage>
</organism>
<feature type="domain" description="LIM zinc-binding" evidence="13">
    <location>
        <begin position="184"/>
        <end position="246"/>
    </location>
</feature>
<dbReference type="SUPFAM" id="SSF57716">
    <property type="entry name" value="Glucocorticoid receptor-like (DNA-binding domain)"/>
    <property type="match status" value="2"/>
</dbReference>
<reference evidence="15 16" key="1">
    <citation type="submission" date="2024-08" db="EMBL/GenBank/DDBJ databases">
        <authorList>
            <person name="Cucini C."/>
            <person name="Frati F."/>
        </authorList>
    </citation>
    <scope>NUCLEOTIDE SEQUENCE [LARGE SCALE GENOMIC DNA]</scope>
</reference>
<evidence type="ECO:0000313" key="15">
    <source>
        <dbReference type="EMBL" id="CAL8126464.1"/>
    </source>
</evidence>
<feature type="compositionally biased region" description="Low complexity" evidence="12">
    <location>
        <begin position="95"/>
        <end position="108"/>
    </location>
</feature>
<dbReference type="InterPro" id="IPR050453">
    <property type="entry name" value="LIM_Homeobox_TF"/>
</dbReference>
<dbReference type="InterPro" id="IPR009057">
    <property type="entry name" value="Homeodomain-like_sf"/>
</dbReference>
<keyword evidence="2 10" id="KW-0479">Metal-binding</keyword>
<gene>
    <name evidence="15" type="ORF">ODALV1_LOCUS21409</name>
</gene>
<dbReference type="PANTHER" id="PTHR24208">
    <property type="entry name" value="LIM/HOMEOBOX PROTEIN LHX"/>
    <property type="match status" value="1"/>
</dbReference>
<evidence type="ECO:0000256" key="7">
    <source>
        <dbReference type="ARBA" id="ARBA00023155"/>
    </source>
</evidence>
<evidence type="ECO:0000256" key="12">
    <source>
        <dbReference type="SAM" id="MobiDB-lite"/>
    </source>
</evidence>
<dbReference type="Pfam" id="PF00412">
    <property type="entry name" value="LIM"/>
    <property type="match status" value="2"/>
</dbReference>
<feature type="region of interest" description="Disordered" evidence="12">
    <location>
        <begin position="246"/>
        <end position="312"/>
    </location>
</feature>
<feature type="region of interest" description="Disordered" evidence="12">
    <location>
        <begin position="44"/>
        <end position="108"/>
    </location>
</feature>
<sequence>MSVDSDSSSEYLQMIVVKEEQGAGEWVRNGGSESDTTGYGRATMLKEDLPPNLPPDHHTMSHNNSGHNHSNNNNNNSPTLANHNHHGSGITSCANPGQGHPHGPNNNNTNCNSNGSGNNICSGCGQRILDRYYVLAVDRQWHNECLKCHSCGIVLSNQLTCFSRDGLILCKEDYYRTYQQLPRRACARCGNGIGSHELIMRAKDLVYHLNCFVCVVCLRVLNKGDHFGMRNSALYCQKHYEMVLDDNSASSPPPPHLTPNSPHQHHHNAHHHTPPHHPHPASAFFNGAGSGQKGRPRKRKDPTDGNMGSIIELGATTPPAMQHLIQNDLLAGEPGSGHHLSGPRLEGYDSSSSTSCPTGVSGQQRTKRMRTSFKHHQLRTMKSYFAINQNPDAKDLKQLAQKTGLSKRVLQVWFQNARAKWRRNMLRTESSKSGGTTPTRDDEIQMNASSIASGALDILSGGAGSDDGGFSSDVY</sequence>
<evidence type="ECO:0000256" key="2">
    <source>
        <dbReference type="ARBA" id="ARBA00022723"/>
    </source>
</evidence>
<evidence type="ECO:0000313" key="16">
    <source>
        <dbReference type="Proteomes" id="UP001642540"/>
    </source>
</evidence>
<keyword evidence="4 10" id="KW-0862">Zinc</keyword>
<dbReference type="PROSITE" id="PS00478">
    <property type="entry name" value="LIM_DOMAIN_1"/>
    <property type="match status" value="1"/>
</dbReference>
<evidence type="ECO:0000256" key="1">
    <source>
        <dbReference type="ARBA" id="ARBA00004123"/>
    </source>
</evidence>
<feature type="compositionally biased region" description="Polar residues" evidence="12">
    <location>
        <begin position="427"/>
        <end position="438"/>
    </location>
</feature>
<feature type="compositionally biased region" description="Low complexity" evidence="12">
    <location>
        <begin position="61"/>
        <end position="82"/>
    </location>
</feature>
<dbReference type="CDD" id="cd00086">
    <property type="entry name" value="homeodomain"/>
    <property type="match status" value="1"/>
</dbReference>
<evidence type="ECO:0000259" key="13">
    <source>
        <dbReference type="PROSITE" id="PS50023"/>
    </source>
</evidence>
<dbReference type="InterPro" id="IPR001781">
    <property type="entry name" value="Znf_LIM"/>
</dbReference>
<dbReference type="PROSITE" id="PS50023">
    <property type="entry name" value="LIM_DOMAIN_2"/>
    <property type="match status" value="2"/>
</dbReference>
<comment type="subcellular location">
    <subcellularLocation>
        <location evidence="1 9 11">Nucleus</location>
    </subcellularLocation>
</comment>
<evidence type="ECO:0000259" key="14">
    <source>
        <dbReference type="PROSITE" id="PS50071"/>
    </source>
</evidence>
<evidence type="ECO:0000256" key="10">
    <source>
        <dbReference type="PROSITE-ProRule" id="PRU00125"/>
    </source>
</evidence>
<evidence type="ECO:0000256" key="11">
    <source>
        <dbReference type="RuleBase" id="RU000682"/>
    </source>
</evidence>
<feature type="region of interest" description="Disordered" evidence="12">
    <location>
        <begin position="330"/>
        <end position="370"/>
    </location>
</feature>
<dbReference type="PANTHER" id="PTHR24208:SF168">
    <property type="entry name" value="PROTEIN APTEROUS"/>
    <property type="match status" value="1"/>
</dbReference>
<keyword evidence="8 9" id="KW-0539">Nucleus</keyword>
<keyword evidence="3" id="KW-0677">Repeat</keyword>
<dbReference type="InterPro" id="IPR017970">
    <property type="entry name" value="Homeobox_CS"/>
</dbReference>
<dbReference type="Gene3D" id="1.10.10.60">
    <property type="entry name" value="Homeodomain-like"/>
    <property type="match status" value="1"/>
</dbReference>
<dbReference type="PROSITE" id="PS50071">
    <property type="entry name" value="HOMEOBOX_2"/>
    <property type="match status" value="1"/>
</dbReference>
<name>A0ABP1RFX4_9HEXA</name>
<evidence type="ECO:0000256" key="9">
    <source>
        <dbReference type="PROSITE-ProRule" id="PRU00108"/>
    </source>
</evidence>